<organism evidence="1 2">
    <name type="scientific">Stephania yunnanensis</name>
    <dbReference type="NCBI Taxonomy" id="152371"/>
    <lineage>
        <taxon>Eukaryota</taxon>
        <taxon>Viridiplantae</taxon>
        <taxon>Streptophyta</taxon>
        <taxon>Embryophyta</taxon>
        <taxon>Tracheophyta</taxon>
        <taxon>Spermatophyta</taxon>
        <taxon>Magnoliopsida</taxon>
        <taxon>Ranunculales</taxon>
        <taxon>Menispermaceae</taxon>
        <taxon>Menispermoideae</taxon>
        <taxon>Cissampelideae</taxon>
        <taxon>Stephania</taxon>
    </lineage>
</organism>
<evidence type="ECO:0000313" key="2">
    <source>
        <dbReference type="Proteomes" id="UP001420932"/>
    </source>
</evidence>
<proteinExistence type="predicted"/>
<comment type="caution">
    <text evidence="1">The sequence shown here is derived from an EMBL/GenBank/DDBJ whole genome shotgun (WGS) entry which is preliminary data.</text>
</comment>
<protein>
    <submittedName>
        <fullName evidence="1">Uncharacterized protein</fullName>
    </submittedName>
</protein>
<gene>
    <name evidence="1" type="ORF">Syun_008720</name>
</gene>
<dbReference type="EMBL" id="JBBNAF010000004">
    <property type="protein sequence ID" value="KAK9150411.1"/>
    <property type="molecule type" value="Genomic_DNA"/>
</dbReference>
<dbReference type="AlphaFoldDB" id="A0AAP0KD33"/>
<accession>A0AAP0KD33</accession>
<evidence type="ECO:0000313" key="1">
    <source>
        <dbReference type="EMBL" id="KAK9150411.1"/>
    </source>
</evidence>
<keyword evidence="2" id="KW-1185">Reference proteome</keyword>
<reference evidence="1 2" key="1">
    <citation type="submission" date="2024-01" db="EMBL/GenBank/DDBJ databases">
        <title>Genome assemblies of Stephania.</title>
        <authorList>
            <person name="Yang L."/>
        </authorList>
    </citation>
    <scope>NUCLEOTIDE SEQUENCE [LARGE SCALE GENOMIC DNA]</scope>
    <source>
        <strain evidence="1">YNDBR</strain>
        <tissue evidence="1">Leaf</tissue>
    </source>
</reference>
<sequence length="53" mass="5677">MVDSIDGEEKKSVKLLEHLIDGGRKMGGSKADCFGRSIARDTATISLAMPRSP</sequence>
<name>A0AAP0KD33_9MAGN</name>
<dbReference type="Proteomes" id="UP001420932">
    <property type="component" value="Unassembled WGS sequence"/>
</dbReference>